<feature type="transmembrane region" description="Helical" evidence="1">
    <location>
        <begin position="62"/>
        <end position="82"/>
    </location>
</feature>
<reference evidence="2 3" key="1">
    <citation type="submission" date="2017-06" db="EMBL/GenBank/DDBJ databases">
        <title>Complete genome sequence of Shewanella marisflavi EP1 associated with anaerobic 2,4-dinitrotoluene reduction and salt tolerance.</title>
        <authorList>
            <person name="Huang J."/>
        </authorList>
    </citation>
    <scope>NUCLEOTIDE SEQUENCE [LARGE SCALE GENOMIC DNA]</scope>
    <source>
        <strain evidence="2 3">EP1</strain>
    </source>
</reference>
<dbReference type="AlphaFoldDB" id="A0AAC9U155"/>
<dbReference type="RefSeq" id="WP_088905104.1">
    <property type="nucleotide sequence ID" value="NZ_CP022272.1"/>
</dbReference>
<keyword evidence="1" id="KW-1133">Transmembrane helix</keyword>
<evidence type="ECO:0000313" key="2">
    <source>
        <dbReference type="EMBL" id="ASJ97458.1"/>
    </source>
</evidence>
<dbReference type="InterPro" id="IPR021762">
    <property type="entry name" value="DUF3325"/>
</dbReference>
<dbReference type="Pfam" id="PF11804">
    <property type="entry name" value="DUF3325"/>
    <property type="match status" value="1"/>
</dbReference>
<accession>A0AAC9U155</accession>
<proteinExistence type="predicted"/>
<evidence type="ECO:0000256" key="1">
    <source>
        <dbReference type="SAM" id="Phobius"/>
    </source>
</evidence>
<dbReference type="KEGG" id="smav:CFF01_13190"/>
<feature type="transmembrane region" description="Helical" evidence="1">
    <location>
        <begin position="38"/>
        <end position="55"/>
    </location>
</feature>
<gene>
    <name evidence="2" type="ORF">CFF01_13190</name>
</gene>
<evidence type="ECO:0008006" key="4">
    <source>
        <dbReference type="Google" id="ProtNLM"/>
    </source>
</evidence>
<sequence>MIAALSLTFTAFGALALAMFTHFKSCFNKAPSSKQQRIFTLLGWGLLALSFSLLIQEYDIAYASITFFGVMSGAALTVILLLSYQAKTLPTAMITATVIALGNLVI</sequence>
<name>A0AAC9U155_9GAMM</name>
<keyword evidence="1" id="KW-0812">Transmembrane</keyword>
<keyword evidence="1" id="KW-0472">Membrane</keyword>
<dbReference type="Proteomes" id="UP000198233">
    <property type="component" value="Chromosome"/>
</dbReference>
<protein>
    <recommendedName>
        <fullName evidence="4">DUF3325 domain-containing protein</fullName>
    </recommendedName>
</protein>
<dbReference type="EMBL" id="CP022272">
    <property type="protein sequence ID" value="ASJ97458.1"/>
    <property type="molecule type" value="Genomic_DNA"/>
</dbReference>
<organism evidence="2 3">
    <name type="scientific">Shewanella marisflavi</name>
    <dbReference type="NCBI Taxonomy" id="260364"/>
    <lineage>
        <taxon>Bacteria</taxon>
        <taxon>Pseudomonadati</taxon>
        <taxon>Pseudomonadota</taxon>
        <taxon>Gammaproteobacteria</taxon>
        <taxon>Alteromonadales</taxon>
        <taxon>Shewanellaceae</taxon>
        <taxon>Shewanella</taxon>
    </lineage>
</organism>
<evidence type="ECO:0000313" key="3">
    <source>
        <dbReference type="Proteomes" id="UP000198233"/>
    </source>
</evidence>